<organism evidence="2">
    <name type="scientific">Kocuria palustris</name>
    <dbReference type="NCBI Taxonomy" id="71999"/>
    <lineage>
        <taxon>Bacteria</taxon>
        <taxon>Bacillati</taxon>
        <taxon>Actinomycetota</taxon>
        <taxon>Actinomycetes</taxon>
        <taxon>Micrococcales</taxon>
        <taxon>Micrococcaceae</taxon>
        <taxon>Kocuria</taxon>
    </lineage>
</organism>
<name>A0A1Y1ARV6_9MICC</name>
<gene>
    <name evidence="2" type="primary">repB</name>
</gene>
<dbReference type="AlphaFoldDB" id="A0A1Y1ARV6"/>
<dbReference type="EMBL" id="LC201957">
    <property type="protein sequence ID" value="BAX51292.1"/>
    <property type="molecule type" value="Genomic_DNA"/>
</dbReference>
<dbReference type="SUPFAM" id="SSF88659">
    <property type="entry name" value="Sigma3 and sigma4 domains of RNA polymerase sigma factors"/>
    <property type="match status" value="1"/>
</dbReference>
<dbReference type="InterPro" id="IPR036388">
    <property type="entry name" value="WH-like_DNA-bd_sf"/>
</dbReference>
<feature type="region of interest" description="Disordered" evidence="1">
    <location>
        <begin position="80"/>
        <end position="104"/>
    </location>
</feature>
<evidence type="ECO:0000256" key="1">
    <source>
        <dbReference type="SAM" id="MobiDB-lite"/>
    </source>
</evidence>
<sequence>MTHERLDRGGRSISDLAQRTGLSKATIARHTSRTRAEWLQDMADEREAIRAFHDDEGHSWSETAKHFRLTLSTVKSRAYRARHERAREEADRAQPPLPLDELSA</sequence>
<dbReference type="InterPro" id="IPR013324">
    <property type="entry name" value="RNA_pol_sigma_r3/r4-like"/>
</dbReference>
<geneLocation type="plasmid" evidence="2">
    <name>pKPAL2</name>
</geneLocation>
<accession>A0A1Y1ARV6</accession>
<evidence type="ECO:0000313" key="2">
    <source>
        <dbReference type="EMBL" id="BAX51292.1"/>
    </source>
</evidence>
<dbReference type="RefSeq" id="WP_176455443.1">
    <property type="nucleotide sequence ID" value="NZ_LC201957.1"/>
</dbReference>
<keyword evidence="2" id="KW-0614">Plasmid</keyword>
<dbReference type="Gene3D" id="1.10.10.10">
    <property type="entry name" value="Winged helix-like DNA-binding domain superfamily/Winged helix DNA-binding domain"/>
    <property type="match status" value="1"/>
</dbReference>
<proteinExistence type="predicted"/>
<protein>
    <submittedName>
        <fullName evidence="2">Replication protein</fullName>
    </submittedName>
</protein>
<reference evidence="2" key="1">
    <citation type="journal article" date="2017" name="J. Biosci. Bioeng.">
        <title>Characterization of two cryptic plasmids from Kocuria palustris IPUFS-1 and construction of novel Escherichia coli-Kocuria shuttle vector for biocatalysis.</title>
        <authorList>
            <person name="Toda H."/>
            <person name="Koyanagi T."/>
            <person name="Enomoto T."/>
            <person name="Itoh N."/>
        </authorList>
    </citation>
    <scope>NUCLEOTIDE SEQUENCE</scope>
    <source>
        <strain evidence="2">IPUFS-1</strain>
        <plasmid evidence="2">pKPAL2</plasmid>
    </source>
</reference>